<dbReference type="InterPro" id="IPR006321">
    <property type="entry name" value="PilT/PilU"/>
</dbReference>
<dbReference type="Gene3D" id="3.40.50.300">
    <property type="entry name" value="P-loop containing nucleotide triphosphate hydrolases"/>
    <property type="match status" value="1"/>
</dbReference>
<evidence type="ECO:0000256" key="2">
    <source>
        <dbReference type="SAM" id="MobiDB-lite"/>
    </source>
</evidence>
<keyword evidence="5" id="KW-1185">Reference proteome</keyword>
<dbReference type="Pfam" id="PF00437">
    <property type="entry name" value="T2SSE"/>
    <property type="match status" value="1"/>
</dbReference>
<gene>
    <name evidence="4" type="ORF">FVW20_00980</name>
</gene>
<comment type="similarity">
    <text evidence="1">Belongs to the GSP E family.</text>
</comment>
<dbReference type="InterPro" id="IPR003593">
    <property type="entry name" value="AAA+_ATPase"/>
</dbReference>
<comment type="caution">
    <text evidence="4">The sequence shown here is derived from an EMBL/GenBank/DDBJ whole genome shotgun (WGS) entry which is preliminary data.</text>
</comment>
<sequence>MNETFHRIISQAVAMGWSDVHLTGGHAVVYRKDGDIGMLRDTVLSPADVDALARSLLNPHRADILRRRWSVDFAHSVAGIRVRVNIFNTTRGLSLAVRLLAGRIPTLAHLNLHPSLEEFTRLRAGLILVCGATGSGKTTTMAAMLDEINRNRPAHIITLEDPIEYRFASKKAFVEQRELGAHFPSFERGLLDVLREDPDVILVGELREAETIRLALSAAESGHLVIASLHSATPEEALYRLCNAFPLEAQDLVRHQLSSTLHAVVVQQLRMHPVARFRVPVLSMLIGTHPVRMLVREGKFAQLHSIMEMGRGDGMFTMDAYYDDYLNRPQRFSAPSNVFRPAPEEETSADHESPLVDRGLGTTHYTPEAARHLARPGAHPANAPFGDVSPPDFGTSGASGTSGSSGSSGSAHTDEHGETVYTLTDEGRLEDVLREFASR</sequence>
<protein>
    <submittedName>
        <fullName evidence="4">PilT/PilU family type 4a pilus ATPase</fullName>
    </submittedName>
</protein>
<dbReference type="CDD" id="cd01131">
    <property type="entry name" value="PilT"/>
    <property type="match status" value="1"/>
</dbReference>
<name>A0ABS0IZN9_9BACT</name>
<feature type="region of interest" description="Disordered" evidence="2">
    <location>
        <begin position="336"/>
        <end position="362"/>
    </location>
</feature>
<evidence type="ECO:0000259" key="3">
    <source>
        <dbReference type="SMART" id="SM00382"/>
    </source>
</evidence>
<dbReference type="EMBL" id="VRYY01000019">
    <property type="protein sequence ID" value="MBG3875635.1"/>
    <property type="molecule type" value="Genomic_DNA"/>
</dbReference>
<reference evidence="4 5" key="1">
    <citation type="submission" date="2019-08" db="EMBL/GenBank/DDBJ databases">
        <authorList>
            <person name="Luo N."/>
        </authorList>
    </citation>
    <scope>NUCLEOTIDE SEQUENCE [LARGE SCALE GENOMIC DNA]</scope>
    <source>
        <strain evidence="4 5">NCIMB 9442</strain>
    </source>
</reference>
<organism evidence="4 5">
    <name type="scientific">Nitratidesulfovibrio oxamicus</name>
    <dbReference type="NCBI Taxonomy" id="32016"/>
    <lineage>
        <taxon>Bacteria</taxon>
        <taxon>Pseudomonadati</taxon>
        <taxon>Thermodesulfobacteriota</taxon>
        <taxon>Desulfovibrionia</taxon>
        <taxon>Desulfovibrionales</taxon>
        <taxon>Desulfovibrionaceae</taxon>
        <taxon>Nitratidesulfovibrio</taxon>
    </lineage>
</organism>
<feature type="domain" description="AAA+ ATPase" evidence="3">
    <location>
        <begin position="123"/>
        <end position="251"/>
    </location>
</feature>
<dbReference type="RefSeq" id="WP_196607911.1">
    <property type="nucleotide sequence ID" value="NZ_VRYY01000019.1"/>
</dbReference>
<feature type="compositionally biased region" description="Low complexity" evidence="2">
    <location>
        <begin position="394"/>
        <end position="411"/>
    </location>
</feature>
<dbReference type="InterPro" id="IPR050921">
    <property type="entry name" value="T4SS_GSP_E_ATPase"/>
</dbReference>
<dbReference type="InterPro" id="IPR001482">
    <property type="entry name" value="T2SS/T4SS_dom"/>
</dbReference>
<feature type="region of interest" description="Disordered" evidence="2">
    <location>
        <begin position="376"/>
        <end position="426"/>
    </location>
</feature>
<dbReference type="SUPFAM" id="SSF52540">
    <property type="entry name" value="P-loop containing nucleoside triphosphate hydrolases"/>
    <property type="match status" value="1"/>
</dbReference>
<dbReference type="Gene3D" id="3.30.450.90">
    <property type="match status" value="1"/>
</dbReference>
<dbReference type="SMART" id="SM00382">
    <property type="entry name" value="AAA"/>
    <property type="match status" value="1"/>
</dbReference>
<dbReference type="Proteomes" id="UP001194469">
    <property type="component" value="Unassembled WGS sequence"/>
</dbReference>
<accession>A0ABS0IZN9</accession>
<dbReference type="NCBIfam" id="TIGR01420">
    <property type="entry name" value="pilT_fam"/>
    <property type="match status" value="1"/>
</dbReference>
<evidence type="ECO:0000313" key="5">
    <source>
        <dbReference type="Proteomes" id="UP001194469"/>
    </source>
</evidence>
<evidence type="ECO:0000256" key="1">
    <source>
        <dbReference type="ARBA" id="ARBA00006611"/>
    </source>
</evidence>
<evidence type="ECO:0000313" key="4">
    <source>
        <dbReference type="EMBL" id="MBG3875635.1"/>
    </source>
</evidence>
<dbReference type="PANTHER" id="PTHR30486">
    <property type="entry name" value="TWITCHING MOTILITY PROTEIN PILT"/>
    <property type="match status" value="1"/>
</dbReference>
<dbReference type="PANTHER" id="PTHR30486:SF6">
    <property type="entry name" value="TYPE IV PILUS RETRACTATION ATPASE PILT"/>
    <property type="match status" value="1"/>
</dbReference>
<proteinExistence type="inferred from homology"/>
<dbReference type="InterPro" id="IPR027417">
    <property type="entry name" value="P-loop_NTPase"/>
</dbReference>